<evidence type="ECO:0000256" key="2">
    <source>
        <dbReference type="ARBA" id="ARBA00006058"/>
    </source>
</evidence>
<dbReference type="InterPro" id="IPR008795">
    <property type="entry name" value="Prominin"/>
</dbReference>
<evidence type="ECO:0000313" key="9">
    <source>
        <dbReference type="EMBL" id="CAK6982882.1"/>
    </source>
</evidence>
<organism evidence="9 10">
    <name type="scientific">Scomber scombrus</name>
    <name type="common">Atlantic mackerel</name>
    <name type="synonym">Scomber vernalis</name>
    <dbReference type="NCBI Taxonomy" id="13677"/>
    <lineage>
        <taxon>Eukaryota</taxon>
        <taxon>Metazoa</taxon>
        <taxon>Chordata</taxon>
        <taxon>Craniata</taxon>
        <taxon>Vertebrata</taxon>
        <taxon>Euteleostomi</taxon>
        <taxon>Actinopterygii</taxon>
        <taxon>Neopterygii</taxon>
        <taxon>Teleostei</taxon>
        <taxon>Neoteleostei</taxon>
        <taxon>Acanthomorphata</taxon>
        <taxon>Pelagiaria</taxon>
        <taxon>Scombriformes</taxon>
        <taxon>Scombridae</taxon>
        <taxon>Scomber</taxon>
    </lineage>
</organism>
<evidence type="ECO:0000256" key="3">
    <source>
        <dbReference type="ARBA" id="ARBA00022692"/>
    </source>
</evidence>
<dbReference type="GO" id="GO:0015485">
    <property type="term" value="F:cholesterol binding"/>
    <property type="evidence" value="ECO:0007669"/>
    <property type="project" value="TreeGrafter"/>
</dbReference>
<keyword evidence="8" id="KW-0732">Signal</keyword>
<keyword evidence="3 7" id="KW-0812">Transmembrane</keyword>
<comment type="caution">
    <text evidence="9">The sequence shown here is derived from an EMBL/GenBank/DDBJ whole genome shotgun (WGS) entry which is preliminary data.</text>
</comment>
<keyword evidence="6" id="KW-0325">Glycoprotein</keyword>
<keyword evidence="5 7" id="KW-0472">Membrane</keyword>
<accession>A0AAV1QEP0</accession>
<feature type="transmembrane region" description="Helical" evidence="7">
    <location>
        <begin position="159"/>
        <end position="181"/>
    </location>
</feature>
<proteinExistence type="inferred from homology"/>
<dbReference type="GO" id="GO:0005929">
    <property type="term" value="C:cilium"/>
    <property type="evidence" value="ECO:0007669"/>
    <property type="project" value="TreeGrafter"/>
</dbReference>
<evidence type="ECO:0000256" key="6">
    <source>
        <dbReference type="ARBA" id="ARBA00023180"/>
    </source>
</evidence>
<protein>
    <submittedName>
        <fullName evidence="9">Prominin-2</fullName>
    </submittedName>
</protein>
<dbReference type="Pfam" id="PF05478">
    <property type="entry name" value="Prominin"/>
    <property type="match status" value="1"/>
</dbReference>
<dbReference type="Proteomes" id="UP001314229">
    <property type="component" value="Unassembled WGS sequence"/>
</dbReference>
<dbReference type="GO" id="GO:0071914">
    <property type="term" value="C:prominosome"/>
    <property type="evidence" value="ECO:0007669"/>
    <property type="project" value="TreeGrafter"/>
</dbReference>
<feature type="transmembrane region" description="Helical" evidence="7">
    <location>
        <begin position="476"/>
        <end position="501"/>
    </location>
</feature>
<comment type="subcellular location">
    <subcellularLocation>
        <location evidence="1">Cell projection</location>
        <location evidence="1">Microvillus membrane</location>
        <topology evidence="1">Multi-pass membrane protein</topology>
    </subcellularLocation>
</comment>
<feature type="transmembrane region" description="Helical" evidence="7">
    <location>
        <begin position="429"/>
        <end position="455"/>
    </location>
</feature>
<gene>
    <name evidence="9" type="ORF">FSCOSCO3_A024095</name>
</gene>
<feature type="signal peptide" evidence="8">
    <location>
        <begin position="1"/>
        <end position="27"/>
    </location>
</feature>
<keyword evidence="4 7" id="KW-1133">Transmembrane helix</keyword>
<dbReference type="GO" id="GO:0016324">
    <property type="term" value="C:apical plasma membrane"/>
    <property type="evidence" value="ECO:0007669"/>
    <property type="project" value="TreeGrafter"/>
</dbReference>
<evidence type="ECO:0000256" key="8">
    <source>
        <dbReference type="SAM" id="SignalP"/>
    </source>
</evidence>
<dbReference type="PANTHER" id="PTHR22730:SF4">
    <property type="entry name" value="PROMININ-1-A-LIKE"/>
    <property type="match status" value="1"/>
</dbReference>
<name>A0AAV1QEP0_SCOSC</name>
<evidence type="ECO:0000256" key="5">
    <source>
        <dbReference type="ARBA" id="ARBA00023136"/>
    </source>
</evidence>
<feature type="chain" id="PRO_5043785384" evidence="8">
    <location>
        <begin position="28"/>
        <end position="831"/>
    </location>
</feature>
<dbReference type="AlphaFoldDB" id="A0AAV1QEP0"/>
<sequence length="831" mass="92590">MRGWRWQGSVGPFRAGVGVLLLGLSLAQSVPPQGACPAAAAPQSLTQPRYQDTTRQDTGFMKALVQSFLHTVQPNPFPEDLILKLVHEFSPSKGESNQEVIREILVYQVGFLVCIAIGIVYIILMPIVGFFLACCRCCGKCGGKMYQKQPSSIHCRRRTLYWSAFVTTVIILAGNICMFRSNEALNVSVDQSTVELNKTIDNLHTFLTAVPQQIDSVVNESVKTVQEVTQNLDDIGPQLGTQIQERFRGTVDKALHSIKLLEQETQNTSVGLKKLNSSLVELQSSMDIIQDRVTAVRDEINQTLSDPKCMGCDTLKPELQQLAVDIPITIPSLSEFDSVVDEVIKTNLTSKIKEVEYYYNNISQQVTNDTKDVVQSSKKQLEEIKTQISKVASDIPLSVLTNASDFLNQVQRELGRIIPEAETAEHIRWGVSIVLCCMILLVVVCNVLGLFFGPVGLKPKSDPTKRSCTADCGGTFLMIGAGFSFLFCWLFMILVILLFLVGGNMYTLVCHPWNNGKLLKFIDTPGLIPGLDISDNIGVKSNITLSGIYSDCEKNQPLWSTLHLSELVNLGDLLNVSKYSEEIEQQFENAVINLPDFTLLTPEDKNQLSSFSTKAKNVDFNSVTQQMNFSGIKLNTTADKLDKLADNQTNGDTQRGLRNEANELRQIQIDIETTIFPKLEKLNSTIQSLQFMTEKINGTVGEVLSNVGAAQDFLNTNTTQIVKTESRTFLDCQLSYFTAYADWANVTITQQVGRCGPVAEAVDSAEIILCSQMVESLNAFWFSMGWCLLFFIPSIIFSIKLAKYYRKMKYSDVYDDHIIMNHIPRAHMKIP</sequence>
<dbReference type="EMBL" id="CAWUFR010001127">
    <property type="protein sequence ID" value="CAK6982882.1"/>
    <property type="molecule type" value="Genomic_DNA"/>
</dbReference>
<reference evidence="9 10" key="1">
    <citation type="submission" date="2024-01" db="EMBL/GenBank/DDBJ databases">
        <authorList>
            <person name="Alioto T."/>
            <person name="Alioto T."/>
            <person name="Gomez Garrido J."/>
        </authorList>
    </citation>
    <scope>NUCLEOTIDE SEQUENCE [LARGE SCALE GENOMIC DNA]</scope>
</reference>
<dbReference type="GO" id="GO:0009986">
    <property type="term" value="C:cell surface"/>
    <property type="evidence" value="ECO:0007669"/>
    <property type="project" value="TreeGrafter"/>
</dbReference>
<feature type="transmembrane region" description="Helical" evidence="7">
    <location>
        <begin position="105"/>
        <end position="138"/>
    </location>
</feature>
<evidence type="ECO:0000313" key="10">
    <source>
        <dbReference type="Proteomes" id="UP001314229"/>
    </source>
</evidence>
<feature type="transmembrane region" description="Helical" evidence="7">
    <location>
        <begin position="779"/>
        <end position="799"/>
    </location>
</feature>
<evidence type="ECO:0000256" key="7">
    <source>
        <dbReference type="SAM" id="Phobius"/>
    </source>
</evidence>
<dbReference type="PANTHER" id="PTHR22730">
    <property type="entry name" value="PROMININ PROM PROTEIN"/>
    <property type="match status" value="1"/>
</dbReference>
<comment type="similarity">
    <text evidence="2">Belongs to the prominin family.</text>
</comment>
<keyword evidence="10" id="KW-1185">Reference proteome</keyword>
<evidence type="ECO:0000256" key="4">
    <source>
        <dbReference type="ARBA" id="ARBA00022989"/>
    </source>
</evidence>
<evidence type="ECO:0000256" key="1">
    <source>
        <dbReference type="ARBA" id="ARBA00004475"/>
    </source>
</evidence>
<dbReference type="GO" id="GO:0031528">
    <property type="term" value="C:microvillus membrane"/>
    <property type="evidence" value="ECO:0007669"/>
    <property type="project" value="UniProtKB-SubCell"/>
</dbReference>